<accession>A0A8X6MTB6</accession>
<dbReference type="Proteomes" id="UP000887013">
    <property type="component" value="Unassembled WGS sequence"/>
</dbReference>
<reference evidence="1" key="1">
    <citation type="submission" date="2020-08" db="EMBL/GenBank/DDBJ databases">
        <title>Multicomponent nature underlies the extraordinary mechanical properties of spider dragline silk.</title>
        <authorList>
            <person name="Kono N."/>
            <person name="Nakamura H."/>
            <person name="Mori M."/>
            <person name="Yoshida Y."/>
            <person name="Ohtoshi R."/>
            <person name="Malay A.D."/>
            <person name="Moran D.A.P."/>
            <person name="Tomita M."/>
            <person name="Numata K."/>
            <person name="Arakawa K."/>
        </authorList>
    </citation>
    <scope>NUCLEOTIDE SEQUENCE</scope>
</reference>
<evidence type="ECO:0000313" key="1">
    <source>
        <dbReference type="EMBL" id="GFS76758.1"/>
    </source>
</evidence>
<comment type="caution">
    <text evidence="1">The sequence shown here is derived from an EMBL/GenBank/DDBJ whole genome shotgun (WGS) entry which is preliminary data.</text>
</comment>
<dbReference type="EMBL" id="BMAW01050735">
    <property type="protein sequence ID" value="GFS76758.1"/>
    <property type="molecule type" value="Genomic_DNA"/>
</dbReference>
<evidence type="ECO:0000313" key="2">
    <source>
        <dbReference type="Proteomes" id="UP000887013"/>
    </source>
</evidence>
<name>A0A8X6MTB6_NEPPI</name>
<organism evidence="1 2">
    <name type="scientific">Nephila pilipes</name>
    <name type="common">Giant wood spider</name>
    <name type="synonym">Nephila maculata</name>
    <dbReference type="NCBI Taxonomy" id="299642"/>
    <lineage>
        <taxon>Eukaryota</taxon>
        <taxon>Metazoa</taxon>
        <taxon>Ecdysozoa</taxon>
        <taxon>Arthropoda</taxon>
        <taxon>Chelicerata</taxon>
        <taxon>Arachnida</taxon>
        <taxon>Araneae</taxon>
        <taxon>Araneomorphae</taxon>
        <taxon>Entelegynae</taxon>
        <taxon>Araneoidea</taxon>
        <taxon>Nephilidae</taxon>
        <taxon>Nephila</taxon>
    </lineage>
</organism>
<gene>
    <name evidence="1" type="ORF">NPIL_30741</name>
</gene>
<feature type="non-terminal residue" evidence="1">
    <location>
        <position position="1"/>
    </location>
</feature>
<proteinExistence type="predicted"/>
<keyword evidence="2" id="KW-1185">Reference proteome</keyword>
<dbReference type="AlphaFoldDB" id="A0A8X6MTB6"/>
<protein>
    <submittedName>
        <fullName evidence="1">Uncharacterized protein</fullName>
    </submittedName>
</protein>
<sequence>PSAAVISSKHSVARGTPLGGRLLWSLEGCPPGNPGDVKIHPLFSSE</sequence>